<dbReference type="EMBL" id="FQZP01000024">
    <property type="protein sequence ID" value="SHJ09453.1"/>
    <property type="molecule type" value="Genomic_DNA"/>
</dbReference>
<keyword evidence="3" id="KW-1185">Reference proteome</keyword>
<reference evidence="2 3" key="1">
    <citation type="submission" date="2016-11" db="EMBL/GenBank/DDBJ databases">
        <authorList>
            <person name="Varghese N."/>
            <person name="Submissions S."/>
        </authorList>
    </citation>
    <scope>NUCLEOTIDE SEQUENCE [LARGE SCALE GENOMIC DNA]</scope>
    <source>
        <strain evidence="2 3">DSM 19027</strain>
    </source>
</reference>
<accession>A0A1M6GHT3</accession>
<name>A0A1M6GHT3_9FIRM</name>
<keyword evidence="1" id="KW-0472">Membrane</keyword>
<dbReference type="AlphaFoldDB" id="A0A1M6GHT3"/>
<evidence type="ECO:0000256" key="1">
    <source>
        <dbReference type="SAM" id="Phobius"/>
    </source>
</evidence>
<dbReference type="RefSeq" id="WP_149678750.1">
    <property type="nucleotide sequence ID" value="NZ_FQZP01000024.1"/>
</dbReference>
<sequence>MSKPLTFQDIFKNNFLNSQTFEGITLNQLLIALLFAFLAGMFIYLIYRVSDNTPAFVNSFAVSLVALTMITTVVIMTITSNILLSLGMVGALSIVRFRTAVKEAIDIIYMFWAITMGITIGAGFYFIATVGCLIIGLVLFAMSRIGGRENLFVLVINARQTVNQNQLEEILRERAGKFRFKAKSAFGEAAEWTYEVRLKKGDSGFTDSLAALEGVENVNLVAFKNHNVL</sequence>
<protein>
    <submittedName>
        <fullName evidence="2">Uncharacterized membrane protein YhiD, involved in acid resistance</fullName>
    </submittedName>
</protein>
<keyword evidence="1" id="KW-1133">Transmembrane helix</keyword>
<feature type="transmembrane region" description="Helical" evidence="1">
    <location>
        <begin position="55"/>
        <end position="75"/>
    </location>
</feature>
<feature type="transmembrane region" description="Helical" evidence="1">
    <location>
        <begin position="29"/>
        <end position="49"/>
    </location>
</feature>
<keyword evidence="1" id="KW-0812">Transmembrane</keyword>
<feature type="transmembrane region" description="Helical" evidence="1">
    <location>
        <begin position="107"/>
        <end position="140"/>
    </location>
</feature>
<organism evidence="2 3">
    <name type="scientific">Thermoclostridium caenicola</name>
    <dbReference type="NCBI Taxonomy" id="659425"/>
    <lineage>
        <taxon>Bacteria</taxon>
        <taxon>Bacillati</taxon>
        <taxon>Bacillota</taxon>
        <taxon>Clostridia</taxon>
        <taxon>Eubacteriales</taxon>
        <taxon>Oscillospiraceae</taxon>
        <taxon>Thermoclostridium</taxon>
    </lineage>
</organism>
<gene>
    <name evidence="2" type="ORF">SAMN05444373_102414</name>
</gene>
<evidence type="ECO:0000313" key="2">
    <source>
        <dbReference type="EMBL" id="SHJ09453.1"/>
    </source>
</evidence>
<dbReference type="Pfam" id="PF16316">
    <property type="entry name" value="DUF4956"/>
    <property type="match status" value="1"/>
</dbReference>
<dbReference type="OrthoDB" id="9803265at2"/>
<dbReference type="Proteomes" id="UP000324781">
    <property type="component" value="Unassembled WGS sequence"/>
</dbReference>
<proteinExistence type="predicted"/>
<evidence type="ECO:0000313" key="3">
    <source>
        <dbReference type="Proteomes" id="UP000324781"/>
    </source>
</evidence>
<dbReference type="InterPro" id="IPR032531">
    <property type="entry name" value="DUF4956"/>
</dbReference>